<dbReference type="Pfam" id="PF13376">
    <property type="entry name" value="OmdA"/>
    <property type="match status" value="1"/>
</dbReference>
<evidence type="ECO:0000313" key="1">
    <source>
        <dbReference type="EMBL" id="MEE2057375.1"/>
    </source>
</evidence>
<dbReference type="Proteomes" id="UP001336020">
    <property type="component" value="Unassembled WGS sequence"/>
</dbReference>
<gene>
    <name evidence="1" type="ORF">Q7514_07515</name>
</gene>
<protein>
    <submittedName>
        <fullName evidence="1">YdeI/OmpD-associated family protein</fullName>
    </submittedName>
</protein>
<evidence type="ECO:0000313" key="2">
    <source>
        <dbReference type="Proteomes" id="UP001336020"/>
    </source>
</evidence>
<accession>A0ABU7L757</accession>
<organism evidence="1 2">
    <name type="scientific">Rhodococcus artemisiae</name>
    <dbReference type="NCBI Taxonomy" id="714159"/>
    <lineage>
        <taxon>Bacteria</taxon>
        <taxon>Bacillati</taxon>
        <taxon>Actinomycetota</taxon>
        <taxon>Actinomycetes</taxon>
        <taxon>Mycobacteriales</taxon>
        <taxon>Nocardiaceae</taxon>
        <taxon>Rhodococcus</taxon>
    </lineage>
</organism>
<proteinExistence type="predicted"/>
<dbReference type="EMBL" id="JAUTXY010000002">
    <property type="protein sequence ID" value="MEE2057375.1"/>
    <property type="molecule type" value="Genomic_DNA"/>
</dbReference>
<dbReference type="RefSeq" id="WP_330132620.1">
    <property type="nucleotide sequence ID" value="NZ_JAUTXY010000002.1"/>
</dbReference>
<comment type="caution">
    <text evidence="1">The sequence shown here is derived from an EMBL/GenBank/DDBJ whole genome shotgun (WGS) entry which is preliminary data.</text>
</comment>
<name>A0ABU7L757_9NOCA</name>
<keyword evidence="2" id="KW-1185">Reference proteome</keyword>
<reference evidence="1 2" key="1">
    <citation type="submission" date="2023-07" db="EMBL/GenBank/DDBJ databases">
        <authorList>
            <person name="Girao M."/>
            <person name="Carvalho M.F."/>
        </authorList>
    </citation>
    <scope>NUCLEOTIDE SEQUENCE [LARGE SCALE GENOMIC DNA]</scope>
    <source>
        <strain evidence="1 2">YIM65754</strain>
    </source>
</reference>
<sequence>MKEQSLRAQLIVPDVAAWRAWLDENEGSSDGVRLVLAKKGTTEPTTLSYAEALKEALCSGWIDGRRNALDDSTFQQLFTPRRARSIWSRRNVDFVADLIASGRMRARGLSEVERAKADGRWERAYPGPAAAEVPADLVAALERSPIASMRFAELDRGRRYMIIHQIITAPSASSRASRIVKFIARVEQDE</sequence>